<accession>A0AB39CC62</accession>
<evidence type="ECO:0000256" key="4">
    <source>
        <dbReference type="ARBA" id="ARBA00022692"/>
    </source>
</evidence>
<dbReference type="InterPro" id="IPR024791">
    <property type="entry name" value="Cyt_c/ubiquinol_Oxase_su3"/>
</dbReference>
<keyword evidence="4 8" id="KW-0812">Transmembrane</keyword>
<feature type="transmembrane region" description="Helical" evidence="9">
    <location>
        <begin position="174"/>
        <end position="198"/>
    </location>
</feature>
<comment type="similarity">
    <text evidence="2 8">Belongs to the cytochrome c oxidase subunit 3 family.</text>
</comment>
<protein>
    <recommendedName>
        <fullName evidence="3 8">Cytochrome c oxidase subunit 3</fullName>
    </recommendedName>
</protein>
<dbReference type="InterPro" id="IPR000298">
    <property type="entry name" value="Cyt_c_oxidase-like_su3"/>
</dbReference>
<feature type="domain" description="Heme-copper oxidase subunit III family profile" evidence="10">
    <location>
        <begin position="13"/>
        <end position="275"/>
    </location>
</feature>
<gene>
    <name evidence="11" type="primary">COX3</name>
</gene>
<reference evidence="11" key="1">
    <citation type="submission" date="2024-01" db="EMBL/GenBank/DDBJ databases">
        <authorList>
            <person name="Shin J.-S."/>
            <person name="Song C.-U."/>
            <person name="Choi H."/>
            <person name="Kwon K.-K."/>
            <person name="Eyun S.-i."/>
            <person name="Choi K.-S."/>
        </authorList>
    </citation>
    <scope>NUCLEOTIDE SEQUENCE</scope>
</reference>
<comment type="function">
    <text evidence="8">Component of the cytochrome c oxidase, the last enzyme in the mitochondrial electron transport chain which drives oxidative phosphorylation. The respiratory chain contains 3 multisubunit complexes succinate dehydrogenase (complex II, CII), ubiquinol-cytochrome c oxidoreductase (cytochrome b-c1 complex, complex III, CIII) and cytochrome c oxidase (complex IV, CIV), that cooperate to transfer electrons derived from NADH and succinate to molecular oxygen, creating an electrochemical gradient over the inner membrane that drives transmembrane transport and the ATP synthase. Cytochrome c oxidase is the component of the respiratory chain that catalyzes the reduction of oxygen to water. Electrons originating from reduced cytochrome c in the intermembrane space (IMS) are transferred via the dinuclear copper A center (CU(A)) of subunit 2 and heme A of subunit 1 to the active site in subunit 1, a binuclear center (BNC) formed by heme A3 and copper B (CU(B)). The BNC reduces molecular oxygen to 2 water molecules using 4 electrons from cytochrome c in the IMS and 4 protons from the mitochondrial matrix.</text>
</comment>
<feature type="transmembrane region" description="Helical" evidence="9">
    <location>
        <begin position="24"/>
        <end position="45"/>
    </location>
</feature>
<keyword evidence="6 9" id="KW-1133">Transmembrane helix</keyword>
<evidence type="ECO:0000256" key="9">
    <source>
        <dbReference type="SAM" id="Phobius"/>
    </source>
</evidence>
<evidence type="ECO:0000256" key="7">
    <source>
        <dbReference type="ARBA" id="ARBA00023136"/>
    </source>
</evidence>
<dbReference type="InterPro" id="IPR013833">
    <property type="entry name" value="Cyt_c_oxidase_su3_a-hlx"/>
</dbReference>
<evidence type="ECO:0000259" key="10">
    <source>
        <dbReference type="PROSITE" id="PS50253"/>
    </source>
</evidence>
<dbReference type="PANTHER" id="PTHR11403:SF7">
    <property type="entry name" value="CYTOCHROME C OXIDASE SUBUNIT 3"/>
    <property type="match status" value="1"/>
</dbReference>
<dbReference type="InterPro" id="IPR035973">
    <property type="entry name" value="Cyt_c_oxidase_su3-like_sf"/>
</dbReference>
<sequence length="280" mass="32005">MKQEKFLSATGLIRRGYQIVKPSPWPISCAMGAFFLVSGLIGWMWKGLFGGVYGSMFLLIGLSILLSSMFFWMRDMVREGSYCGKHTTLTIRGLGIGMVTFLISEVLFFVSLFWAYFHAALGNLSQGQPWPHMGIWAPHPFGIPLLETCVLVTSGKSANWAKNSLLAGNLKDTAVGLICTIILGIYFTRLQLWEYYWLSYAIWDGVYGSCFYLLTGFHGLHVIIGTIFLIVTLFRLWWRHFSVGHHFGFTAAVWYWHFVDVVWIFVFLSIYCWGYWGSPF</sequence>
<dbReference type="Gene3D" id="1.10.287.70">
    <property type="match status" value="1"/>
</dbReference>
<proteinExistence type="inferred from homology"/>
<evidence type="ECO:0000256" key="5">
    <source>
        <dbReference type="ARBA" id="ARBA00022967"/>
    </source>
</evidence>
<evidence type="ECO:0000256" key="8">
    <source>
        <dbReference type="RuleBase" id="RU003375"/>
    </source>
</evidence>
<evidence type="ECO:0000256" key="1">
    <source>
        <dbReference type="ARBA" id="ARBA00004141"/>
    </source>
</evidence>
<dbReference type="SUPFAM" id="SSF81452">
    <property type="entry name" value="Cytochrome c oxidase subunit III-like"/>
    <property type="match status" value="1"/>
</dbReference>
<evidence type="ECO:0000256" key="6">
    <source>
        <dbReference type="ARBA" id="ARBA00022989"/>
    </source>
</evidence>
<dbReference type="GO" id="GO:0006123">
    <property type="term" value="P:mitochondrial electron transport, cytochrome c to oxygen"/>
    <property type="evidence" value="ECO:0007669"/>
    <property type="project" value="TreeGrafter"/>
</dbReference>
<feature type="transmembrane region" description="Helical" evidence="9">
    <location>
        <begin position="94"/>
        <end position="117"/>
    </location>
</feature>
<keyword evidence="8 11" id="KW-0496">Mitochondrion</keyword>
<dbReference type="CDD" id="cd01665">
    <property type="entry name" value="Cyt_c_Oxidase_III"/>
    <property type="match status" value="1"/>
</dbReference>
<dbReference type="PANTHER" id="PTHR11403">
    <property type="entry name" value="CYTOCHROME C OXIDASE SUBUNIT III"/>
    <property type="match status" value="1"/>
</dbReference>
<keyword evidence="5" id="KW-1278">Translocase</keyword>
<feature type="transmembrane region" description="Helical" evidence="9">
    <location>
        <begin position="210"/>
        <end position="234"/>
    </location>
</feature>
<dbReference type="PROSITE" id="PS50253">
    <property type="entry name" value="COX3"/>
    <property type="match status" value="1"/>
</dbReference>
<organism evidence="11">
    <name type="scientific">Thyasira tokunagai</name>
    <dbReference type="NCBI Taxonomy" id="3055801"/>
    <lineage>
        <taxon>Eukaryota</taxon>
        <taxon>Metazoa</taxon>
        <taxon>Spiralia</taxon>
        <taxon>Lophotrochozoa</taxon>
        <taxon>Mollusca</taxon>
        <taxon>Bivalvia</taxon>
        <taxon>Autobranchia</taxon>
        <taxon>Heteroconchia</taxon>
        <taxon>Euheterodonta</taxon>
        <taxon>Imparidentia</taxon>
        <taxon>Lucinida</taxon>
        <taxon>Thyasiroidea</taxon>
        <taxon>Thyasiridae</taxon>
        <taxon>Thyasira</taxon>
    </lineage>
</organism>
<feature type="transmembrane region" description="Helical" evidence="9">
    <location>
        <begin position="51"/>
        <end position="73"/>
    </location>
</feature>
<dbReference type="Gene3D" id="1.20.120.80">
    <property type="entry name" value="Cytochrome c oxidase, subunit III, four-helix bundle"/>
    <property type="match status" value="1"/>
</dbReference>
<evidence type="ECO:0000256" key="3">
    <source>
        <dbReference type="ARBA" id="ARBA00015944"/>
    </source>
</evidence>
<dbReference type="EMBL" id="PP187731">
    <property type="protein sequence ID" value="XDJ13612.1"/>
    <property type="molecule type" value="Genomic_DNA"/>
</dbReference>
<dbReference type="GO" id="GO:0004129">
    <property type="term" value="F:cytochrome-c oxidase activity"/>
    <property type="evidence" value="ECO:0007669"/>
    <property type="project" value="InterPro"/>
</dbReference>
<evidence type="ECO:0000313" key="11">
    <source>
        <dbReference type="EMBL" id="XDJ13612.1"/>
    </source>
</evidence>
<name>A0AB39CC62_9BIVA</name>
<geneLocation type="mitochondrion" evidence="11"/>
<feature type="transmembrane region" description="Helical" evidence="9">
    <location>
        <begin position="254"/>
        <end position="276"/>
    </location>
</feature>
<dbReference type="GO" id="GO:0016020">
    <property type="term" value="C:membrane"/>
    <property type="evidence" value="ECO:0007669"/>
    <property type="project" value="UniProtKB-SubCell"/>
</dbReference>
<keyword evidence="7 9" id="KW-0472">Membrane</keyword>
<comment type="subcellular location">
    <subcellularLocation>
        <location evidence="1">Membrane</location>
        <topology evidence="1">Multi-pass membrane protein</topology>
    </subcellularLocation>
</comment>
<dbReference type="GO" id="GO:0005739">
    <property type="term" value="C:mitochondrion"/>
    <property type="evidence" value="ECO:0007669"/>
    <property type="project" value="TreeGrafter"/>
</dbReference>
<dbReference type="AlphaFoldDB" id="A0AB39CC62"/>
<evidence type="ECO:0000256" key="2">
    <source>
        <dbReference type="ARBA" id="ARBA00010581"/>
    </source>
</evidence>
<dbReference type="InterPro" id="IPR033945">
    <property type="entry name" value="Cyt_c_oxase_su3_dom"/>
</dbReference>
<dbReference type="Pfam" id="PF00510">
    <property type="entry name" value="COX3"/>
    <property type="match status" value="1"/>
</dbReference>